<dbReference type="OrthoDB" id="4374070at2"/>
<feature type="region of interest" description="Disordered" evidence="1">
    <location>
        <begin position="1"/>
        <end position="86"/>
    </location>
</feature>
<name>G7H220_9ACTN</name>
<dbReference type="STRING" id="1073574.GOARA_048_00970"/>
<evidence type="ECO:0000256" key="1">
    <source>
        <dbReference type="SAM" id="MobiDB-lite"/>
    </source>
</evidence>
<keyword evidence="3" id="KW-1185">Reference proteome</keyword>
<dbReference type="RefSeq" id="WP_007321970.1">
    <property type="nucleotide sequence ID" value="NZ_BAEE01000048.1"/>
</dbReference>
<dbReference type="Pfam" id="PF20079">
    <property type="entry name" value="DUF6474"/>
    <property type="match status" value="1"/>
</dbReference>
<comment type="caution">
    <text evidence="2">The sequence shown here is derived from an EMBL/GenBank/DDBJ whole genome shotgun (WGS) entry which is preliminary data.</text>
</comment>
<feature type="compositionally biased region" description="Basic residues" evidence="1">
    <location>
        <begin position="18"/>
        <end position="27"/>
    </location>
</feature>
<evidence type="ECO:0000313" key="2">
    <source>
        <dbReference type="EMBL" id="GAB09895.1"/>
    </source>
</evidence>
<protein>
    <submittedName>
        <fullName evidence="2">Uncharacterized protein</fullName>
    </submittedName>
</protein>
<dbReference type="EMBL" id="BAEE01000048">
    <property type="protein sequence ID" value="GAB09895.1"/>
    <property type="molecule type" value="Genomic_DNA"/>
</dbReference>
<reference evidence="2 3" key="1">
    <citation type="submission" date="2011-11" db="EMBL/GenBank/DDBJ databases">
        <title>Whole genome shotgun sequence of Gordonia araii NBRC 100433.</title>
        <authorList>
            <person name="Yoshida Y."/>
            <person name="Hosoyama A."/>
            <person name="Tsuchikane K."/>
            <person name="Katsumata H."/>
            <person name="Yamazaki S."/>
            <person name="Fujita N."/>
        </authorList>
    </citation>
    <scope>NUCLEOTIDE SEQUENCE [LARGE SCALE GENOMIC DNA]</scope>
    <source>
        <strain evidence="2 3">NBRC 100433</strain>
    </source>
</reference>
<feature type="compositionally biased region" description="Basic and acidic residues" evidence="1">
    <location>
        <begin position="28"/>
        <end position="73"/>
    </location>
</feature>
<organism evidence="2 3">
    <name type="scientific">Gordonia araii NBRC 100433</name>
    <dbReference type="NCBI Taxonomy" id="1073574"/>
    <lineage>
        <taxon>Bacteria</taxon>
        <taxon>Bacillati</taxon>
        <taxon>Actinomycetota</taxon>
        <taxon>Actinomycetes</taxon>
        <taxon>Mycobacteriales</taxon>
        <taxon>Gordoniaceae</taxon>
        <taxon>Gordonia</taxon>
    </lineage>
</organism>
<dbReference type="Proteomes" id="UP000035088">
    <property type="component" value="Unassembled WGS sequence"/>
</dbReference>
<gene>
    <name evidence="2" type="ORF">GOARA_048_00970</name>
</gene>
<dbReference type="InterPro" id="IPR045522">
    <property type="entry name" value="DUF6474"/>
</dbReference>
<evidence type="ECO:0000313" key="3">
    <source>
        <dbReference type="Proteomes" id="UP000035088"/>
    </source>
</evidence>
<proteinExistence type="predicted"/>
<sequence length="240" mass="26060">MGLFSSDTQKPSRAERRAQKKAMRKRAKFEAKYDAKERRAERKRGERAVKRDQRRSEKRADRAQKRALRSETRKSKHESKAAIADAKARTAEIEAAAKKKKLTPKNARRALSIGRVVAPVAGPLVYRGAVVLREKLGDLQAARVGVAPETLRQFSGKGAPLAARIATTQGSLHSLTLTDTSPDAATFATKMDERLANLSVAVDAAESMSPGARKNAHRAIGNELSAIDADILARLGVTAS</sequence>
<dbReference type="AlphaFoldDB" id="G7H220"/>
<accession>G7H220</accession>